<evidence type="ECO:0000313" key="3">
    <source>
        <dbReference type="Proteomes" id="UP000324800"/>
    </source>
</evidence>
<feature type="region of interest" description="Disordered" evidence="1">
    <location>
        <begin position="73"/>
        <end position="106"/>
    </location>
</feature>
<proteinExistence type="predicted"/>
<comment type="caution">
    <text evidence="2">The sequence shown here is derived from an EMBL/GenBank/DDBJ whole genome shotgun (WGS) entry which is preliminary data.</text>
</comment>
<feature type="compositionally biased region" description="Low complexity" evidence="1">
    <location>
        <begin position="10"/>
        <end position="21"/>
    </location>
</feature>
<feature type="compositionally biased region" description="Polar residues" evidence="1">
    <location>
        <begin position="22"/>
        <end position="31"/>
    </location>
</feature>
<evidence type="ECO:0000256" key="1">
    <source>
        <dbReference type="SAM" id="MobiDB-lite"/>
    </source>
</evidence>
<sequence>MLKKNYKDQSPSLSSVSSSNSKDQYQPNLQAFSIYKGRKDQDKDKSKDISKLQIPPIQTNQQLLSQIDLHPQIQHDKKSKTSRDLRQTTDKSAVSGLVPQPISPTSELFQRTSSKAQVEDEDELVEFYSKKVIIPKQITSLQNQRQGILSNEMRSKTPAAVGSLYQQNPPLFINAQIKDTNNLPSQKYTQSQRSTIGTFSDVRLNTNTNTQTNQKETNKLISAVRESRSSKSNDKHDTPT</sequence>
<feature type="compositionally biased region" description="Basic and acidic residues" evidence="1">
    <location>
        <begin position="73"/>
        <end position="89"/>
    </location>
</feature>
<dbReference type="EMBL" id="SNRW01002986">
    <property type="protein sequence ID" value="KAA6391125.1"/>
    <property type="molecule type" value="Genomic_DNA"/>
</dbReference>
<dbReference type="Proteomes" id="UP000324800">
    <property type="component" value="Unassembled WGS sequence"/>
</dbReference>
<feature type="region of interest" description="Disordered" evidence="1">
    <location>
        <begin position="1"/>
        <end position="57"/>
    </location>
</feature>
<reference evidence="2 3" key="1">
    <citation type="submission" date="2019-03" db="EMBL/GenBank/DDBJ databases">
        <title>Single cell metagenomics reveals metabolic interactions within the superorganism composed of flagellate Streblomastix strix and complex community of Bacteroidetes bacteria on its surface.</title>
        <authorList>
            <person name="Treitli S.C."/>
            <person name="Kolisko M."/>
            <person name="Husnik F."/>
            <person name="Keeling P."/>
            <person name="Hampl V."/>
        </authorList>
    </citation>
    <scope>NUCLEOTIDE SEQUENCE [LARGE SCALE GENOMIC DNA]</scope>
    <source>
        <strain evidence="2">ST1C</strain>
    </source>
</reference>
<protein>
    <submittedName>
        <fullName evidence="2">Uncharacterized protein</fullName>
    </submittedName>
</protein>
<feature type="compositionally biased region" description="Basic and acidic residues" evidence="1">
    <location>
        <begin position="37"/>
        <end position="50"/>
    </location>
</feature>
<accession>A0A5J4W8V1</accession>
<gene>
    <name evidence="2" type="ORF">EZS28_013347</name>
</gene>
<dbReference type="AlphaFoldDB" id="A0A5J4W8V1"/>
<evidence type="ECO:0000313" key="2">
    <source>
        <dbReference type="EMBL" id="KAA6391125.1"/>
    </source>
</evidence>
<name>A0A5J4W8V1_9EUKA</name>
<organism evidence="2 3">
    <name type="scientific">Streblomastix strix</name>
    <dbReference type="NCBI Taxonomy" id="222440"/>
    <lineage>
        <taxon>Eukaryota</taxon>
        <taxon>Metamonada</taxon>
        <taxon>Preaxostyla</taxon>
        <taxon>Oxymonadida</taxon>
        <taxon>Streblomastigidae</taxon>
        <taxon>Streblomastix</taxon>
    </lineage>
</organism>